<dbReference type="GO" id="GO:0005634">
    <property type="term" value="C:nucleus"/>
    <property type="evidence" value="ECO:0007669"/>
    <property type="project" value="UniProtKB-SubCell"/>
</dbReference>
<gene>
    <name evidence="6" type="ORF">ANANG_G00286440</name>
</gene>
<organism evidence="6 7">
    <name type="scientific">Anguilla anguilla</name>
    <name type="common">European freshwater eel</name>
    <name type="synonym">Muraena anguilla</name>
    <dbReference type="NCBI Taxonomy" id="7936"/>
    <lineage>
        <taxon>Eukaryota</taxon>
        <taxon>Metazoa</taxon>
        <taxon>Chordata</taxon>
        <taxon>Craniata</taxon>
        <taxon>Vertebrata</taxon>
        <taxon>Euteleostomi</taxon>
        <taxon>Actinopterygii</taxon>
        <taxon>Neopterygii</taxon>
        <taxon>Teleostei</taxon>
        <taxon>Anguilliformes</taxon>
        <taxon>Anguillidae</taxon>
        <taxon>Anguilla</taxon>
    </lineage>
</organism>
<dbReference type="PANTHER" id="PTHR15410">
    <property type="entry name" value="HIRA-INTERACTING PROTEIN 3"/>
    <property type="match status" value="1"/>
</dbReference>
<sequence length="398" mass="44267">MKRIVEEELLNMQDSDDEPLIRKISPPSSNGNKRKRGVEDEDEENEGRSLDELARRKKSRLQTSPPDSPDSGIERVGQEDNLKEGDVGEEDRSEGREDLERGEDEKKTSQKMAAKHRGRGQGPSGRKRSKVMSESKEEPESHPKAGLRERRRDEGTKTRARPTWEPGRRGREKNGGENGGRREAADSSSEEEKSEGEETTKEKKKSEAGSDSDSSSLPSLEDEEERKTKSVQEKKIKGKTKEGKGASKDGKEEENKAVSRLKHYIALCGARRNYKKLLEGCRSVKSKVAVLKKELEDLGVTGQPSIEKCKKARLKREEAQELAGLDVSNIISTQGRPKRRGASVWPPPRPVSPPPSSYKHKVSSESDSDEDDSRNGSGGTRPDWSKLKGIISDDADSD</sequence>
<evidence type="ECO:0000313" key="6">
    <source>
        <dbReference type="EMBL" id="KAG5831996.1"/>
    </source>
</evidence>
<feature type="region of interest" description="Disordered" evidence="4">
    <location>
        <begin position="322"/>
        <end position="398"/>
    </location>
</feature>
<keyword evidence="3" id="KW-0539">Nucleus</keyword>
<dbReference type="InterPro" id="IPR019098">
    <property type="entry name" value="Histone_chaperone_domain_CHZ"/>
</dbReference>
<feature type="compositionally biased region" description="Pro residues" evidence="4">
    <location>
        <begin position="345"/>
        <end position="356"/>
    </location>
</feature>
<dbReference type="AlphaFoldDB" id="A0A9D3LKL5"/>
<dbReference type="EMBL" id="JAFIRN010000017">
    <property type="protein sequence ID" value="KAG5831996.1"/>
    <property type="molecule type" value="Genomic_DNA"/>
</dbReference>
<dbReference type="SMART" id="SM01082">
    <property type="entry name" value="CHZ"/>
    <property type="match status" value="1"/>
</dbReference>
<evidence type="ECO:0000256" key="3">
    <source>
        <dbReference type="ARBA" id="ARBA00023242"/>
    </source>
</evidence>
<evidence type="ECO:0000256" key="2">
    <source>
        <dbReference type="ARBA" id="ARBA00023186"/>
    </source>
</evidence>
<feature type="compositionally biased region" description="Low complexity" evidence="4">
    <location>
        <begin position="209"/>
        <end position="219"/>
    </location>
</feature>
<dbReference type="InterPro" id="IPR037647">
    <property type="entry name" value="HIRIP3"/>
</dbReference>
<keyword evidence="7" id="KW-1185">Reference proteome</keyword>
<comment type="subcellular location">
    <subcellularLocation>
        <location evidence="1">Nucleus</location>
    </subcellularLocation>
</comment>
<feature type="compositionally biased region" description="Basic residues" evidence="4">
    <location>
        <begin position="113"/>
        <end position="130"/>
    </location>
</feature>
<dbReference type="PANTHER" id="PTHR15410:SF2">
    <property type="entry name" value="HIRA-INTERACTING PROTEIN 3"/>
    <property type="match status" value="1"/>
</dbReference>
<evidence type="ECO:0000256" key="4">
    <source>
        <dbReference type="SAM" id="MobiDB-lite"/>
    </source>
</evidence>
<feature type="compositionally biased region" description="Basic and acidic residues" evidence="4">
    <location>
        <begin position="225"/>
        <end position="257"/>
    </location>
</feature>
<evidence type="ECO:0000313" key="7">
    <source>
        <dbReference type="Proteomes" id="UP001044222"/>
    </source>
</evidence>
<proteinExistence type="predicted"/>
<accession>A0A9D3LKL5</accession>
<protein>
    <recommendedName>
        <fullName evidence="5">Histone chaperone domain-containing protein</fullName>
    </recommendedName>
</protein>
<feature type="compositionally biased region" description="Basic and acidic residues" evidence="4">
    <location>
        <begin position="72"/>
        <end position="86"/>
    </location>
</feature>
<feature type="compositionally biased region" description="Basic and acidic residues" evidence="4">
    <location>
        <begin position="93"/>
        <end position="108"/>
    </location>
</feature>
<reference evidence="6" key="1">
    <citation type="submission" date="2021-01" db="EMBL/GenBank/DDBJ databases">
        <title>A chromosome-scale assembly of European eel, Anguilla anguilla.</title>
        <authorList>
            <person name="Henkel C."/>
            <person name="Jong-Raadsen S.A."/>
            <person name="Dufour S."/>
            <person name="Weltzien F.-A."/>
            <person name="Palstra A.P."/>
            <person name="Pelster B."/>
            <person name="Spaink H.P."/>
            <person name="Van Den Thillart G.E."/>
            <person name="Jansen H."/>
            <person name="Zahm M."/>
            <person name="Klopp C."/>
            <person name="Cedric C."/>
            <person name="Louis A."/>
            <person name="Berthelot C."/>
            <person name="Parey E."/>
            <person name="Roest Crollius H."/>
            <person name="Montfort J."/>
            <person name="Robinson-Rechavi M."/>
            <person name="Bucao C."/>
            <person name="Bouchez O."/>
            <person name="Gislard M."/>
            <person name="Lluch J."/>
            <person name="Milhes M."/>
            <person name="Lampietro C."/>
            <person name="Lopez Roques C."/>
            <person name="Donnadieu C."/>
            <person name="Braasch I."/>
            <person name="Desvignes T."/>
            <person name="Postlethwait J."/>
            <person name="Bobe J."/>
            <person name="Guiguen Y."/>
            <person name="Dirks R."/>
        </authorList>
    </citation>
    <scope>NUCLEOTIDE SEQUENCE</scope>
    <source>
        <strain evidence="6">Tag_6206</strain>
        <tissue evidence="6">Liver</tissue>
    </source>
</reference>
<evidence type="ECO:0000256" key="1">
    <source>
        <dbReference type="ARBA" id="ARBA00004123"/>
    </source>
</evidence>
<name>A0A9D3LKL5_ANGAN</name>
<keyword evidence="2" id="KW-0143">Chaperone</keyword>
<dbReference type="Proteomes" id="UP001044222">
    <property type="component" value="Chromosome 17"/>
</dbReference>
<feature type="compositionally biased region" description="Basic and acidic residues" evidence="4">
    <location>
        <begin position="166"/>
        <end position="185"/>
    </location>
</feature>
<evidence type="ECO:0000259" key="5">
    <source>
        <dbReference type="SMART" id="SM01082"/>
    </source>
</evidence>
<feature type="region of interest" description="Disordered" evidence="4">
    <location>
        <begin position="1"/>
        <end position="257"/>
    </location>
</feature>
<feature type="compositionally biased region" description="Basic and acidic residues" evidence="4">
    <location>
        <begin position="131"/>
        <end position="157"/>
    </location>
</feature>
<feature type="domain" description="Histone chaperone" evidence="5">
    <location>
        <begin position="316"/>
        <end position="354"/>
    </location>
</feature>
<feature type="compositionally biased region" description="Basic and acidic residues" evidence="4">
    <location>
        <begin position="196"/>
        <end position="208"/>
    </location>
</feature>
<comment type="caution">
    <text evidence="6">The sequence shown here is derived from an EMBL/GenBank/DDBJ whole genome shotgun (WGS) entry which is preliminary data.</text>
</comment>